<evidence type="ECO:0000313" key="2">
    <source>
        <dbReference type="EMBL" id="MBC1616433.1"/>
    </source>
</evidence>
<sequence length="132" mass="15475">MGDIVTELVDEAVKNDRAFYILTIIFMVLSIWALWVMFRHFLRQLTKAEERAESKQSIIESQQAFIADMRLDHQEHLQNMQTALAKSQMVNESLVAVTTQQQRYIEGLKAHRRTVENMDRKIDKVLLKIAEK</sequence>
<evidence type="ECO:0000313" key="3">
    <source>
        <dbReference type="Proteomes" id="UP000574104"/>
    </source>
</evidence>
<feature type="transmembrane region" description="Helical" evidence="1">
    <location>
        <begin position="18"/>
        <end position="38"/>
    </location>
</feature>
<reference evidence="2 3" key="1">
    <citation type="submission" date="2020-03" db="EMBL/GenBank/DDBJ databases">
        <title>Soil Listeria distribution.</title>
        <authorList>
            <person name="Liao J."/>
            <person name="Wiedmann M."/>
        </authorList>
    </citation>
    <scope>NUCLEOTIDE SEQUENCE [LARGE SCALE GENOMIC DNA]</scope>
    <source>
        <strain evidence="2 3">FSL L7-1299</strain>
    </source>
</reference>
<comment type="caution">
    <text evidence="2">The sequence shown here is derived from an EMBL/GenBank/DDBJ whole genome shotgun (WGS) entry which is preliminary data.</text>
</comment>
<organism evidence="2 3">
    <name type="scientific">Listeria booriae</name>
    <dbReference type="NCBI Taxonomy" id="1552123"/>
    <lineage>
        <taxon>Bacteria</taxon>
        <taxon>Bacillati</taxon>
        <taxon>Bacillota</taxon>
        <taxon>Bacilli</taxon>
        <taxon>Bacillales</taxon>
        <taxon>Listeriaceae</taxon>
        <taxon>Listeria</taxon>
    </lineage>
</organism>
<keyword evidence="1" id="KW-1133">Transmembrane helix</keyword>
<dbReference type="EMBL" id="JAARSH010000005">
    <property type="protein sequence ID" value="MBC1616433.1"/>
    <property type="molecule type" value="Genomic_DNA"/>
</dbReference>
<gene>
    <name evidence="2" type="ORF">HB904_09550</name>
</gene>
<dbReference type="RefSeq" id="WP_185434412.1">
    <property type="nucleotide sequence ID" value="NZ_JAARSH010000005.1"/>
</dbReference>
<keyword evidence="1" id="KW-0472">Membrane</keyword>
<keyword evidence="1" id="KW-0812">Transmembrane</keyword>
<protein>
    <submittedName>
        <fullName evidence="2">Uncharacterized protein</fullName>
    </submittedName>
</protein>
<proteinExistence type="predicted"/>
<name>A0A842AEX4_9LIST</name>
<evidence type="ECO:0000256" key="1">
    <source>
        <dbReference type="SAM" id="Phobius"/>
    </source>
</evidence>
<dbReference type="Proteomes" id="UP000574104">
    <property type="component" value="Unassembled WGS sequence"/>
</dbReference>
<dbReference type="AlphaFoldDB" id="A0A842AEX4"/>
<accession>A0A842AEX4</accession>